<reference evidence="1 2" key="1">
    <citation type="submission" date="2015-04" db="EMBL/GenBank/DDBJ databases">
        <authorList>
            <person name="Syromyatnikov M.Y."/>
            <person name="Popov V.N."/>
        </authorList>
    </citation>
    <scope>NUCLEOTIDE SEQUENCE [LARGE SCALE GENOMIC DNA]</scope>
</reference>
<proteinExistence type="predicted"/>
<dbReference type="EMBL" id="CVRI01000044">
    <property type="protein sequence ID" value="CRK96574.1"/>
    <property type="molecule type" value="Genomic_DNA"/>
</dbReference>
<accession>A0A1J1IC68</accession>
<gene>
    <name evidence="1" type="ORF">CLUMA_CG010202</name>
</gene>
<name>A0A1J1IC68_9DIPT</name>
<organism evidence="1 2">
    <name type="scientific">Clunio marinus</name>
    <dbReference type="NCBI Taxonomy" id="568069"/>
    <lineage>
        <taxon>Eukaryota</taxon>
        <taxon>Metazoa</taxon>
        <taxon>Ecdysozoa</taxon>
        <taxon>Arthropoda</taxon>
        <taxon>Hexapoda</taxon>
        <taxon>Insecta</taxon>
        <taxon>Pterygota</taxon>
        <taxon>Neoptera</taxon>
        <taxon>Endopterygota</taxon>
        <taxon>Diptera</taxon>
        <taxon>Nematocera</taxon>
        <taxon>Chironomoidea</taxon>
        <taxon>Chironomidae</taxon>
        <taxon>Clunio</taxon>
    </lineage>
</organism>
<evidence type="ECO:0000313" key="1">
    <source>
        <dbReference type="EMBL" id="CRK96574.1"/>
    </source>
</evidence>
<dbReference type="AlphaFoldDB" id="A0A1J1IC68"/>
<sequence>MFTALSTDMFFMSSWKHLLNFYSTFYEFPVGECEENFHVMRISNIANERFFTTLTSRHIKVEKRNSLALPNKEIWKKKKHFYSHALSQPGWKFQIWLRHFPTKTKSIINLKAFKTKSLNLTQCITSQCLQL</sequence>
<protein>
    <submittedName>
        <fullName evidence="1">CLUMA_CG010202, isoform A</fullName>
    </submittedName>
</protein>
<dbReference type="Proteomes" id="UP000183832">
    <property type="component" value="Unassembled WGS sequence"/>
</dbReference>
<keyword evidence="2" id="KW-1185">Reference proteome</keyword>
<evidence type="ECO:0000313" key="2">
    <source>
        <dbReference type="Proteomes" id="UP000183832"/>
    </source>
</evidence>